<dbReference type="AlphaFoldDB" id="A0AB39SPE7"/>
<accession>A0AB39SPE7</accession>
<proteinExistence type="predicted"/>
<sequence length="61" mass="6716">MVLKLVEPAQPRDRFWGTMTDHHTYGTGTHTAGELVYAPEHLAALRRGADAGESCPVRARL</sequence>
<dbReference type="RefSeq" id="WP_369265772.1">
    <property type="nucleotide sequence ID" value="NZ_CP163440.1"/>
</dbReference>
<protein>
    <submittedName>
        <fullName evidence="1">Uncharacterized protein</fullName>
    </submittedName>
</protein>
<evidence type="ECO:0000313" key="1">
    <source>
        <dbReference type="EMBL" id="XDQ69029.1"/>
    </source>
</evidence>
<name>A0AB39SPE7_9ACTN</name>
<dbReference type="EMBL" id="CP163440">
    <property type="protein sequence ID" value="XDQ69029.1"/>
    <property type="molecule type" value="Genomic_DNA"/>
</dbReference>
<gene>
    <name evidence="1" type="ORF">AB5J50_48495</name>
</gene>
<reference evidence="1" key="1">
    <citation type="submission" date="2024-07" db="EMBL/GenBank/DDBJ databases">
        <authorList>
            <person name="Yu S.T."/>
        </authorList>
    </citation>
    <scope>NUCLEOTIDE SEQUENCE</scope>
    <source>
        <strain evidence="1">R35</strain>
    </source>
</reference>
<organism evidence="1">
    <name type="scientific">Streptomyces sp. R35</name>
    <dbReference type="NCBI Taxonomy" id="3238630"/>
    <lineage>
        <taxon>Bacteria</taxon>
        <taxon>Bacillati</taxon>
        <taxon>Actinomycetota</taxon>
        <taxon>Actinomycetes</taxon>
        <taxon>Kitasatosporales</taxon>
        <taxon>Streptomycetaceae</taxon>
        <taxon>Streptomyces</taxon>
    </lineage>
</organism>